<keyword evidence="1" id="KW-0238">DNA-binding</keyword>
<accession>A0A3G2HX29</accession>
<name>A0A3G2HX29_9BURK</name>
<dbReference type="AlphaFoldDB" id="A0A3G2HX29"/>
<sequence length="156" mass="17187">MTVTLFGIEFNCLIAILARRPTRWPPTTSSTEAATSLAGTQAHLKVTVGSLFQCMTQTMARLPYGPLESPLEGLKVDSIQWTANHMLTMRPRALFPITRPGVKTTTGERLVVMQRLAEGYSNRQISDELGLPLLTVAKIATQHRKLYGESSAKETT</sequence>
<dbReference type="KEGG" id="aaqu:D3M96_14445"/>
<reference evidence="1 2" key="1">
    <citation type="submission" date="2018-09" db="EMBL/GenBank/DDBJ databases">
        <title>Complete genome sequence of the hydrocarbonoclastic bacterium Alcaligenes aquatilis QD168, isolated from a crude-oil polluted marine sediment of Central Chile.</title>
        <authorList>
            <person name="Duran R.E."/>
            <person name="Barra B."/>
            <person name="Salva-Serra F."/>
            <person name="Mendez V."/>
            <person name="Moore E.R.B."/>
            <person name="Seeger M."/>
        </authorList>
    </citation>
    <scope>NUCLEOTIDE SEQUENCE [LARGE SCALE GENOMIC DNA]</scope>
    <source>
        <strain evidence="1 2">QD168</strain>
    </source>
</reference>
<evidence type="ECO:0000313" key="1">
    <source>
        <dbReference type="EMBL" id="AYN21625.1"/>
    </source>
</evidence>
<dbReference type="EMBL" id="CP032153">
    <property type="protein sequence ID" value="AYN21625.1"/>
    <property type="molecule type" value="Genomic_DNA"/>
</dbReference>
<gene>
    <name evidence="1" type="ORF">D3M96_14445</name>
</gene>
<organism evidence="1 2">
    <name type="scientific">Alcaligenes aquatilis</name>
    <dbReference type="NCBI Taxonomy" id="323284"/>
    <lineage>
        <taxon>Bacteria</taxon>
        <taxon>Pseudomonadati</taxon>
        <taxon>Pseudomonadota</taxon>
        <taxon>Betaproteobacteria</taxon>
        <taxon>Burkholderiales</taxon>
        <taxon>Alcaligenaceae</taxon>
        <taxon>Alcaligenes</taxon>
    </lineage>
</organism>
<evidence type="ECO:0000313" key="2">
    <source>
        <dbReference type="Proteomes" id="UP000268070"/>
    </source>
</evidence>
<proteinExistence type="predicted"/>
<dbReference type="Proteomes" id="UP000268070">
    <property type="component" value="Chromosome"/>
</dbReference>
<dbReference type="GO" id="GO:0003677">
    <property type="term" value="F:DNA binding"/>
    <property type="evidence" value="ECO:0007669"/>
    <property type="project" value="UniProtKB-KW"/>
</dbReference>
<protein>
    <submittedName>
        <fullName evidence="1">DNA-binding response regulator</fullName>
    </submittedName>
</protein>